<dbReference type="EMBL" id="CAUYUJ010003110">
    <property type="protein sequence ID" value="CAK0803908.1"/>
    <property type="molecule type" value="Genomic_DNA"/>
</dbReference>
<evidence type="ECO:0000256" key="1">
    <source>
        <dbReference type="SAM" id="MobiDB-lite"/>
    </source>
</evidence>
<protein>
    <submittedName>
        <fullName evidence="2">Uncharacterized protein</fullName>
    </submittedName>
</protein>
<dbReference type="Proteomes" id="UP001189429">
    <property type="component" value="Unassembled WGS sequence"/>
</dbReference>
<evidence type="ECO:0000313" key="2">
    <source>
        <dbReference type="EMBL" id="CAK0803908.1"/>
    </source>
</evidence>
<reference evidence="2" key="1">
    <citation type="submission" date="2023-10" db="EMBL/GenBank/DDBJ databases">
        <authorList>
            <person name="Chen Y."/>
            <person name="Shah S."/>
            <person name="Dougan E. K."/>
            <person name="Thang M."/>
            <person name="Chan C."/>
        </authorList>
    </citation>
    <scope>NUCLEOTIDE SEQUENCE [LARGE SCALE GENOMIC DNA]</scope>
</reference>
<feature type="region of interest" description="Disordered" evidence="1">
    <location>
        <begin position="64"/>
        <end position="94"/>
    </location>
</feature>
<organism evidence="2 3">
    <name type="scientific">Prorocentrum cordatum</name>
    <dbReference type="NCBI Taxonomy" id="2364126"/>
    <lineage>
        <taxon>Eukaryota</taxon>
        <taxon>Sar</taxon>
        <taxon>Alveolata</taxon>
        <taxon>Dinophyceae</taxon>
        <taxon>Prorocentrales</taxon>
        <taxon>Prorocentraceae</taxon>
        <taxon>Prorocentrum</taxon>
    </lineage>
</organism>
<evidence type="ECO:0000313" key="3">
    <source>
        <dbReference type="Proteomes" id="UP001189429"/>
    </source>
</evidence>
<gene>
    <name evidence="2" type="ORF">PCOR1329_LOCUS10875</name>
</gene>
<name>A0ABN9QFT2_9DINO</name>
<keyword evidence="3" id="KW-1185">Reference proteome</keyword>
<feature type="compositionally biased region" description="Gly residues" evidence="1">
    <location>
        <begin position="64"/>
        <end position="80"/>
    </location>
</feature>
<proteinExistence type="predicted"/>
<feature type="non-terminal residue" evidence="2">
    <location>
        <position position="94"/>
    </location>
</feature>
<comment type="caution">
    <text evidence="2">The sequence shown here is derived from an EMBL/GenBank/DDBJ whole genome shotgun (WGS) entry which is preliminary data.</text>
</comment>
<accession>A0ABN9QFT2</accession>
<sequence>MAPSPRKRFMERYRDRIATSQDDDFLQFVISLDGFEPGSKVYDVVDQTCRLYHAMAASVFGARGGSGGAGAEEAEAGGGAADAAPPRECGEAAA</sequence>